<protein>
    <submittedName>
        <fullName evidence="3">AAA family ATPase</fullName>
    </submittedName>
</protein>
<dbReference type="EMBL" id="JAKWBL010000001">
    <property type="protein sequence ID" value="MCH5596898.1"/>
    <property type="molecule type" value="Genomic_DNA"/>
</dbReference>
<dbReference type="InterPro" id="IPR003593">
    <property type="entry name" value="AAA+_ATPase"/>
</dbReference>
<dbReference type="InterPro" id="IPR003959">
    <property type="entry name" value="ATPase_AAA_core"/>
</dbReference>
<feature type="domain" description="AAA+ ATPase" evidence="2">
    <location>
        <begin position="751"/>
        <end position="900"/>
    </location>
</feature>
<feature type="coiled-coil region" evidence="1">
    <location>
        <begin position="264"/>
        <end position="320"/>
    </location>
</feature>
<organism evidence="3 4">
    <name type="scientific">Niabella ginsengisoli</name>
    <dbReference type="NCBI Taxonomy" id="522298"/>
    <lineage>
        <taxon>Bacteria</taxon>
        <taxon>Pseudomonadati</taxon>
        <taxon>Bacteroidota</taxon>
        <taxon>Chitinophagia</taxon>
        <taxon>Chitinophagales</taxon>
        <taxon>Chitinophagaceae</taxon>
        <taxon>Niabella</taxon>
    </lineage>
</organism>
<dbReference type="SMART" id="SM00382">
    <property type="entry name" value="AAA"/>
    <property type="match status" value="1"/>
</dbReference>
<name>A0ABS9SEW7_9BACT</name>
<dbReference type="Pfam" id="PF25472">
    <property type="entry name" value="DUF7902"/>
    <property type="match status" value="1"/>
</dbReference>
<keyword evidence="1" id="KW-0175">Coiled coil</keyword>
<dbReference type="CDD" id="cd00009">
    <property type="entry name" value="AAA"/>
    <property type="match status" value="1"/>
</dbReference>
<evidence type="ECO:0000256" key="1">
    <source>
        <dbReference type="SAM" id="Coils"/>
    </source>
</evidence>
<sequence>MREQAAVYMQQAEEKVNKLLFDVRTSKKETLPDYVMLLNQLRMLRGEIVGLKKTAYTDVASLEKHEKTLAEKTDELSKACVQFLLKDDALDIYKAQIIQLQNALPQAAKVIEVKDLEKQSAEIAGALEMLIEIVNQLKIEDTSHTTQIIENISQLFSQLNQLRTQLQNRRSELNKKESEAEFQAQMTLLDQSVINFLDMADTPEKANDYLSKLTIQLEEIEMRFAEWDAVQEKTAEKRQAIYDSFEARKVQLTEQKNRKSGQLLQAAERIITGAKNKVKNLKSDTEINAFFSSDIMIDRARQIAQELMNMEDAAKSEEIQQQLLVIQQEAIRNLKDRKELYVDGDQVLSMGKYRFAIQSQNLALSLTYKDDGYCYHITGTSYFEPVSNAGLTALQDVFEQEYVSENDDIPRAVYFAWRILQQQKFGKLPTDEVLEKSVREYLVTHPLEGYVKGVHDNDAFTLAKQWLQLQKDLGVLKYQPTERAYTHIFWHYLSAKEKDDFTKQISAVKFLKDHYHQQKEIELFIKDAANHLDNFLQNNFPEVIIDAKEAASYLYNKTTGVINITKHNHKIYTGFKEHLKADFIDKKYDEYMRELQAEPAMLWALVESWLLRFAKTKEHELSAGVITELTALLIVEAKKKIEVENVADEIEIKALQSINTTDNPFVLNHYKWATLLKHFDAVLVPQFNQLQQLKRNLLQEKNKELRLDNFKTEVLTSFVRNQLINQVYFPIIGSNFSKQIGEAGDAKRSDRSGLLLLVSPPGYGKTTLMEYVADRLGLVFIKINAPSLGHSITSVDPNEAKDAAAKSELRKLNLAFEMGDNVMLYIDDIQHCHPEFLQKFISLADGQRRMDGVFNGASKTYDLRGKRFALVMAGNPYTESGEVFKIPDMLANRADIYNLGDMTANNKASFEMSMLENALTSNPYLRKLTQSGTENLYKLVAYAQDPESNLPNLEGNFSASEIQDFIKVVKHALQARAVVLRVNENYIKSAGIVDAFREEPPFKLQGSYRNMNKILANVQPIMNADEITELLINHYNNESQTLTQDAEANLLKLREIMGLLTPEQEKRWADIKVQFKKYRMLKGLPDQDKFAQILHK</sequence>
<feature type="coiled-coil region" evidence="1">
    <location>
        <begin position="149"/>
        <end position="183"/>
    </location>
</feature>
<evidence type="ECO:0000313" key="4">
    <source>
        <dbReference type="Proteomes" id="UP001202248"/>
    </source>
</evidence>
<dbReference type="InterPro" id="IPR027417">
    <property type="entry name" value="P-loop_NTPase"/>
</dbReference>
<comment type="caution">
    <text evidence="3">The sequence shown here is derived from an EMBL/GenBank/DDBJ whole genome shotgun (WGS) entry which is preliminary data.</text>
</comment>
<reference evidence="3 4" key="1">
    <citation type="submission" date="2022-02" db="EMBL/GenBank/DDBJ databases">
        <authorList>
            <person name="Min J."/>
        </authorList>
    </citation>
    <scope>NUCLEOTIDE SEQUENCE [LARGE SCALE GENOMIC DNA]</scope>
    <source>
        <strain evidence="3 4">GR10-1</strain>
    </source>
</reference>
<dbReference type="Proteomes" id="UP001202248">
    <property type="component" value="Unassembled WGS sequence"/>
</dbReference>
<dbReference type="RefSeq" id="WP_240826307.1">
    <property type="nucleotide sequence ID" value="NZ_JAKWBL010000001.1"/>
</dbReference>
<gene>
    <name evidence="3" type="ORF">MKP09_02650</name>
</gene>
<dbReference type="SUPFAM" id="SSF52540">
    <property type="entry name" value="P-loop containing nucleoside triphosphate hydrolases"/>
    <property type="match status" value="1"/>
</dbReference>
<proteinExistence type="predicted"/>
<dbReference type="Pfam" id="PF00004">
    <property type="entry name" value="AAA"/>
    <property type="match status" value="1"/>
</dbReference>
<keyword evidence="4" id="KW-1185">Reference proteome</keyword>
<dbReference type="InterPro" id="IPR057224">
    <property type="entry name" value="DUF7902"/>
</dbReference>
<evidence type="ECO:0000313" key="3">
    <source>
        <dbReference type="EMBL" id="MCH5596898.1"/>
    </source>
</evidence>
<evidence type="ECO:0000259" key="2">
    <source>
        <dbReference type="SMART" id="SM00382"/>
    </source>
</evidence>
<accession>A0ABS9SEW7</accession>
<dbReference type="Gene3D" id="3.40.50.300">
    <property type="entry name" value="P-loop containing nucleotide triphosphate hydrolases"/>
    <property type="match status" value="1"/>
</dbReference>